<sequence>MATESPFPPVQIPEIDIWDFLFEQERDFPDERVVFHQPNAARQYRFIDVKNTGAAFGHALRSLWDWQKGDVLGWYSPNCALVTQSSCLGKALEAAKIVGIPRDRILLIGNGTHSDVLHFVDFLSDARYTDPTGRVVNSPGDTAYILYSSGTTGLPKGVQTTHRNVVFNLLSYQSIQEDLSGKVGPDGRGDCIICVLPFFHAFGLILVMTHALKIGYKAIVMPSFDLEAYCRTIQEHRVTFLHMVPPIVLALSKSPVVDKYDLSSVKSGLAGAAPVARELVDALWKRLKIPVKQGYGMTELTVLTFLQGSNDWRRKIGSIGNLLPNMSAKIMSESGAPTPIGENGEIWVKGPHVCAGYLNNSTATDNMMTLDGFLKTGDIGYQNKEGDFYVTDRLKELIKYKALQVAPAELEGVLCGHGKLADACVVGVYNADRATEIPRAYVVKAASAKDVEDSVLEKEIQEWFNGKVANHKQLRGGIRFTDMIPKSASGKILRRIVRDRMRAEELKKEVAKTKL</sequence>
<evidence type="ECO:0000256" key="2">
    <source>
        <dbReference type="ARBA" id="ARBA00022598"/>
    </source>
</evidence>
<keyword evidence="6" id="KW-1185">Reference proteome</keyword>
<dbReference type="Gene3D" id="3.30.300.30">
    <property type="match status" value="1"/>
</dbReference>
<dbReference type="Proteomes" id="UP000235371">
    <property type="component" value="Unassembled WGS sequence"/>
</dbReference>
<dbReference type="InParanoid" id="A0A2J6TTR7"/>
<dbReference type="PANTHER" id="PTHR24096">
    <property type="entry name" value="LONG-CHAIN-FATTY-ACID--COA LIGASE"/>
    <property type="match status" value="1"/>
</dbReference>
<dbReference type="OrthoDB" id="6509636at2759"/>
<dbReference type="STRING" id="1095630.A0A2J6TTR7"/>
<name>A0A2J6TTR7_9HELO</name>
<dbReference type="GO" id="GO:0016405">
    <property type="term" value="F:CoA-ligase activity"/>
    <property type="evidence" value="ECO:0007669"/>
    <property type="project" value="TreeGrafter"/>
</dbReference>
<accession>A0A2J6TTR7</accession>
<evidence type="ECO:0000313" key="6">
    <source>
        <dbReference type="Proteomes" id="UP000235371"/>
    </source>
</evidence>
<dbReference type="RefSeq" id="XP_024743323.1">
    <property type="nucleotide sequence ID" value="XM_024885585.1"/>
</dbReference>
<dbReference type="PROSITE" id="PS00455">
    <property type="entry name" value="AMP_BINDING"/>
    <property type="match status" value="1"/>
</dbReference>
<feature type="domain" description="AMP-binding enzyme C-terminal" evidence="4">
    <location>
        <begin position="409"/>
        <end position="491"/>
    </location>
</feature>
<feature type="domain" description="AMP-dependent synthetase/ligase" evidence="3">
    <location>
        <begin position="133"/>
        <end position="358"/>
    </location>
</feature>
<dbReference type="AlphaFoldDB" id="A0A2J6TTR7"/>
<dbReference type="SUPFAM" id="SSF56801">
    <property type="entry name" value="Acetyl-CoA synthetase-like"/>
    <property type="match status" value="1"/>
</dbReference>
<dbReference type="InterPro" id="IPR020845">
    <property type="entry name" value="AMP-binding_CS"/>
</dbReference>
<dbReference type="EMBL" id="KZ613743">
    <property type="protein sequence ID" value="PMD66419.1"/>
    <property type="molecule type" value="Genomic_DNA"/>
</dbReference>
<proteinExistence type="inferred from homology"/>
<evidence type="ECO:0000259" key="3">
    <source>
        <dbReference type="Pfam" id="PF00501"/>
    </source>
</evidence>
<evidence type="ECO:0000313" key="5">
    <source>
        <dbReference type="EMBL" id="PMD66419.1"/>
    </source>
</evidence>
<organism evidence="5 6">
    <name type="scientific">Hyaloscypha bicolor E</name>
    <dbReference type="NCBI Taxonomy" id="1095630"/>
    <lineage>
        <taxon>Eukaryota</taxon>
        <taxon>Fungi</taxon>
        <taxon>Dikarya</taxon>
        <taxon>Ascomycota</taxon>
        <taxon>Pezizomycotina</taxon>
        <taxon>Leotiomycetes</taxon>
        <taxon>Helotiales</taxon>
        <taxon>Hyaloscyphaceae</taxon>
        <taxon>Hyaloscypha</taxon>
        <taxon>Hyaloscypha bicolor</taxon>
    </lineage>
</organism>
<dbReference type="InterPro" id="IPR000873">
    <property type="entry name" value="AMP-dep_synth/lig_dom"/>
</dbReference>
<evidence type="ECO:0000256" key="1">
    <source>
        <dbReference type="ARBA" id="ARBA00006432"/>
    </source>
</evidence>
<evidence type="ECO:0000259" key="4">
    <source>
        <dbReference type="Pfam" id="PF13193"/>
    </source>
</evidence>
<gene>
    <name evidence="5" type="ORF">K444DRAFT_649585</name>
</gene>
<dbReference type="Pfam" id="PF00501">
    <property type="entry name" value="AMP-binding"/>
    <property type="match status" value="1"/>
</dbReference>
<dbReference type="InterPro" id="IPR042099">
    <property type="entry name" value="ANL_N_sf"/>
</dbReference>
<reference evidence="5 6" key="1">
    <citation type="submission" date="2016-04" db="EMBL/GenBank/DDBJ databases">
        <title>A degradative enzymes factory behind the ericoid mycorrhizal symbiosis.</title>
        <authorList>
            <consortium name="DOE Joint Genome Institute"/>
            <person name="Martino E."/>
            <person name="Morin E."/>
            <person name="Grelet G."/>
            <person name="Kuo A."/>
            <person name="Kohler A."/>
            <person name="Daghino S."/>
            <person name="Barry K."/>
            <person name="Choi C."/>
            <person name="Cichocki N."/>
            <person name="Clum A."/>
            <person name="Copeland A."/>
            <person name="Hainaut M."/>
            <person name="Haridas S."/>
            <person name="Labutti K."/>
            <person name="Lindquist E."/>
            <person name="Lipzen A."/>
            <person name="Khouja H.-R."/>
            <person name="Murat C."/>
            <person name="Ohm R."/>
            <person name="Olson A."/>
            <person name="Spatafora J."/>
            <person name="Veneault-Fourrey C."/>
            <person name="Henrissat B."/>
            <person name="Grigoriev I."/>
            <person name="Martin F."/>
            <person name="Perotto S."/>
        </authorList>
    </citation>
    <scope>NUCLEOTIDE SEQUENCE [LARGE SCALE GENOMIC DNA]</scope>
    <source>
        <strain evidence="5 6">E</strain>
    </source>
</reference>
<dbReference type="Gene3D" id="3.40.50.12780">
    <property type="entry name" value="N-terminal domain of ligase-like"/>
    <property type="match status" value="1"/>
</dbReference>
<dbReference type="InterPro" id="IPR045851">
    <property type="entry name" value="AMP-bd_C_sf"/>
</dbReference>
<dbReference type="PANTHER" id="PTHR24096:SF149">
    <property type="entry name" value="AMP-BINDING DOMAIN-CONTAINING PROTEIN-RELATED"/>
    <property type="match status" value="1"/>
</dbReference>
<comment type="similarity">
    <text evidence="1">Belongs to the ATP-dependent AMP-binding enzyme family.</text>
</comment>
<dbReference type="InterPro" id="IPR025110">
    <property type="entry name" value="AMP-bd_C"/>
</dbReference>
<dbReference type="GeneID" id="36593662"/>
<dbReference type="Pfam" id="PF13193">
    <property type="entry name" value="AMP-binding_C"/>
    <property type="match status" value="1"/>
</dbReference>
<keyword evidence="2 5" id="KW-0436">Ligase</keyword>
<protein>
    <submittedName>
        <fullName evidence="5">Putative phenylacetyl-CoA ligase</fullName>
    </submittedName>
</protein>